<reference evidence="10 11" key="1">
    <citation type="journal article" date="2015" name="Appl. Microbiol. Biotechnol.">
        <title>The consequence of an additional NADH dehydrogenase paralog on the growth of Gluconobacter oxydans DSM3504.</title>
        <authorList>
            <person name="Kostner D."/>
            <person name="Luchterhand B."/>
            <person name="Junker A."/>
            <person name="Volland S."/>
            <person name="Daniel R."/>
            <person name="Buchs J."/>
            <person name="Liebl W."/>
            <person name="Ehrenreich A."/>
        </authorList>
    </citation>
    <scope>NUCLEOTIDE SEQUENCE [LARGE SCALE GENOMIC DNA]</scope>
    <source>
        <strain evidence="10">DSM 3504</strain>
    </source>
</reference>
<keyword evidence="2" id="KW-0489">Methyltransferase</keyword>
<dbReference type="PROSITE" id="PS51918">
    <property type="entry name" value="RADICAL_SAM"/>
    <property type="match status" value="1"/>
</dbReference>
<dbReference type="InterPro" id="IPR034466">
    <property type="entry name" value="Methyltransferase_Class_B"/>
</dbReference>
<dbReference type="PANTHER" id="PTHR43409:SF7">
    <property type="entry name" value="BLL1977 PROTEIN"/>
    <property type="match status" value="1"/>
</dbReference>
<keyword evidence="4" id="KW-0949">S-adenosyl-L-methionine</keyword>
<evidence type="ECO:0000313" key="11">
    <source>
        <dbReference type="Proteomes" id="UP000031656"/>
    </source>
</evidence>
<dbReference type="PANTHER" id="PTHR43409">
    <property type="entry name" value="ANAEROBIC MAGNESIUM-PROTOPORPHYRIN IX MONOMETHYL ESTER CYCLASE-RELATED"/>
    <property type="match status" value="1"/>
</dbReference>
<dbReference type="InterPro" id="IPR058240">
    <property type="entry name" value="rSAM_sf"/>
</dbReference>
<evidence type="ECO:0000256" key="1">
    <source>
        <dbReference type="ARBA" id="ARBA00001966"/>
    </source>
</evidence>
<dbReference type="GO" id="GO:0003824">
    <property type="term" value="F:catalytic activity"/>
    <property type="evidence" value="ECO:0007669"/>
    <property type="project" value="InterPro"/>
</dbReference>
<dbReference type="Gene3D" id="3.40.50.280">
    <property type="entry name" value="Cobalamin-binding domain"/>
    <property type="match status" value="1"/>
</dbReference>
<dbReference type="SMART" id="SM00729">
    <property type="entry name" value="Elp3"/>
    <property type="match status" value="1"/>
</dbReference>
<dbReference type="InterPro" id="IPR013785">
    <property type="entry name" value="Aldolase_TIM"/>
</dbReference>
<evidence type="ECO:0000256" key="2">
    <source>
        <dbReference type="ARBA" id="ARBA00022603"/>
    </source>
</evidence>
<dbReference type="HOGENOM" id="CLU_021572_7_0_5"/>
<dbReference type="PROSITE" id="PS51332">
    <property type="entry name" value="B12_BINDING"/>
    <property type="match status" value="1"/>
</dbReference>
<accession>A0A067Z314</accession>
<dbReference type="InterPro" id="IPR006158">
    <property type="entry name" value="Cobalamin-bd"/>
</dbReference>
<dbReference type="Pfam" id="PF04055">
    <property type="entry name" value="Radical_SAM"/>
    <property type="match status" value="1"/>
</dbReference>
<dbReference type="InterPro" id="IPR006638">
    <property type="entry name" value="Elp3/MiaA/NifB-like_rSAM"/>
</dbReference>
<dbReference type="EMBL" id="CP004373">
    <property type="protein sequence ID" value="AHK70679.1"/>
    <property type="molecule type" value="Genomic_DNA"/>
</dbReference>
<evidence type="ECO:0000313" key="10">
    <source>
        <dbReference type="EMBL" id="AHK70679.1"/>
    </source>
</evidence>
<evidence type="ECO:0000256" key="4">
    <source>
        <dbReference type="ARBA" id="ARBA00022691"/>
    </source>
</evidence>
<keyword evidence="7" id="KW-0411">Iron-sulfur</keyword>
<dbReference type="SUPFAM" id="SSF102114">
    <property type="entry name" value="Radical SAM enzymes"/>
    <property type="match status" value="1"/>
</dbReference>
<dbReference type="SUPFAM" id="SSF52242">
    <property type="entry name" value="Cobalamin (vitamin B12)-binding domain"/>
    <property type="match status" value="1"/>
</dbReference>
<name>A0A067Z314_GLUOY</name>
<evidence type="ECO:0000259" key="8">
    <source>
        <dbReference type="PROSITE" id="PS51332"/>
    </source>
</evidence>
<evidence type="ECO:0000259" key="9">
    <source>
        <dbReference type="PROSITE" id="PS51918"/>
    </source>
</evidence>
<dbReference type="Pfam" id="PF02310">
    <property type="entry name" value="B12-binding"/>
    <property type="match status" value="1"/>
</dbReference>
<feature type="domain" description="B12-binding" evidence="8">
    <location>
        <begin position="69"/>
        <end position="202"/>
    </location>
</feature>
<keyword evidence="3" id="KW-0808">Transferase</keyword>
<feature type="domain" description="Radical SAM core" evidence="9">
    <location>
        <begin position="242"/>
        <end position="456"/>
    </location>
</feature>
<dbReference type="SFLD" id="SFLDF00565">
    <property type="entry name" value="hopanoid_C3-methyltransferase"/>
    <property type="match status" value="1"/>
</dbReference>
<dbReference type="GO" id="GO:0046872">
    <property type="term" value="F:metal ion binding"/>
    <property type="evidence" value="ECO:0007669"/>
    <property type="project" value="UniProtKB-KW"/>
</dbReference>
<keyword evidence="5" id="KW-0479">Metal-binding</keyword>
<dbReference type="NCBIfam" id="TIGR04367">
    <property type="entry name" value="HpnR_B12_rSAM"/>
    <property type="match status" value="1"/>
</dbReference>
<dbReference type="InterPro" id="IPR007197">
    <property type="entry name" value="rSAM"/>
</dbReference>
<evidence type="ECO:0000256" key="5">
    <source>
        <dbReference type="ARBA" id="ARBA00022723"/>
    </source>
</evidence>
<keyword evidence="6" id="KW-0408">Iron</keyword>
<dbReference type="CDD" id="cd01335">
    <property type="entry name" value="Radical_SAM"/>
    <property type="match status" value="1"/>
</dbReference>
<organism evidence="10 11">
    <name type="scientific">Gluconobacter oxydans DSM 3504</name>
    <dbReference type="NCBI Taxonomy" id="1288313"/>
    <lineage>
        <taxon>Bacteria</taxon>
        <taxon>Pseudomonadati</taxon>
        <taxon>Pseudomonadota</taxon>
        <taxon>Alphaproteobacteria</taxon>
        <taxon>Acetobacterales</taxon>
        <taxon>Acetobacteraceae</taxon>
        <taxon>Gluconobacter</taxon>
    </lineage>
</organism>
<comment type="cofactor">
    <cofactor evidence="1">
        <name>[4Fe-4S] cluster</name>
        <dbReference type="ChEBI" id="CHEBI:49883"/>
    </cofactor>
</comment>
<evidence type="ECO:0000256" key="6">
    <source>
        <dbReference type="ARBA" id="ARBA00023004"/>
    </source>
</evidence>
<gene>
    <name evidence="10" type="ORF">GLS_c07660</name>
</gene>
<dbReference type="AlphaFoldDB" id="A0A067Z314"/>
<dbReference type="SFLD" id="SFLDS00029">
    <property type="entry name" value="Radical_SAM"/>
    <property type="match status" value="1"/>
</dbReference>
<dbReference type="Proteomes" id="UP000031656">
    <property type="component" value="Chromosome"/>
</dbReference>
<dbReference type="Gene3D" id="3.20.20.70">
    <property type="entry name" value="Aldolase class I"/>
    <property type="match status" value="1"/>
</dbReference>
<dbReference type="KEGG" id="goy:GLS_c07660"/>
<evidence type="ECO:0000256" key="7">
    <source>
        <dbReference type="ARBA" id="ARBA00023014"/>
    </source>
</evidence>
<dbReference type="SFLD" id="SFLDG01123">
    <property type="entry name" value="methyltransferase_(Class_B)"/>
    <property type="match status" value="1"/>
</dbReference>
<dbReference type="InterPro" id="IPR027564">
    <property type="entry name" value="HpnR_B12_rSAM"/>
</dbReference>
<sequence length="578" mass="65404">MQVCRGLRTSRPFEEACILRPISAQQDVITEVCHLIAANRAPMSPCVEVVTRHATREWDDFMKLLAVHPSALMYTRVFLRLEPLGLELVAGAARNEGHDVQIIDLQVETHEDYWKRLADFKPDAICFSGSYLANIPEILDLCKETKQRMPGKFIFVGGHSVSFIAPDVLQLSEGAIDCILKGEGDATVGLLLEAIEKKTDLLKVPGAITVDGEGPPPIFVKSLDTVRPARDLLHHRNKYFIGTLDPAASIEFARGCPWDCTFCSAWTFYGRSYRTVSPQVIADELEALKEPGIFIVDDVAFVHQEHGMAIADEIKKRGIKKEYYLETRADVLLRNKEVFKTWSEIGLTYIFIGLEAVDEEGLKQFRKRVSLDANFEALEYARSLGLTVAINIIADPSWTRERFEAVRQWCLEIPDIVNISVTTPYPGTEIWHREARRLTTRDYRLFDIQHAVLPTTLPLPEFYKELVKTQQVLNTKHMGWEALKGTVGIATRLLLHGQTNFVKMLWKFNSVFNPKLQLSDHMRKPRYEMPVQPDVVDKIDRKALYVHGPGGRRTRALDDATEGFVDKTRMGAEAAAAE</sequence>
<proteinExistence type="predicted"/>
<dbReference type="InterPro" id="IPR036724">
    <property type="entry name" value="Cobalamin-bd_sf"/>
</dbReference>
<dbReference type="CDD" id="cd02068">
    <property type="entry name" value="radical_SAM_B12_BD"/>
    <property type="match status" value="1"/>
</dbReference>
<dbReference type="GO" id="GO:0051536">
    <property type="term" value="F:iron-sulfur cluster binding"/>
    <property type="evidence" value="ECO:0007669"/>
    <property type="project" value="UniProtKB-KW"/>
</dbReference>
<dbReference type="GO" id="GO:0031419">
    <property type="term" value="F:cobalamin binding"/>
    <property type="evidence" value="ECO:0007669"/>
    <property type="project" value="InterPro"/>
</dbReference>
<dbReference type="SFLD" id="SFLDG01082">
    <property type="entry name" value="B12-binding_domain_containing"/>
    <property type="match status" value="1"/>
</dbReference>
<dbReference type="GO" id="GO:0005829">
    <property type="term" value="C:cytosol"/>
    <property type="evidence" value="ECO:0007669"/>
    <property type="project" value="TreeGrafter"/>
</dbReference>
<protein>
    <submittedName>
        <fullName evidence="10">Putative cobalamin binding protein</fullName>
    </submittedName>
</protein>
<evidence type="ECO:0000256" key="3">
    <source>
        <dbReference type="ARBA" id="ARBA00022679"/>
    </source>
</evidence>
<dbReference type="InterPro" id="IPR051198">
    <property type="entry name" value="BchE-like"/>
</dbReference>